<dbReference type="Proteomes" id="UP000291022">
    <property type="component" value="Unassembled WGS sequence"/>
</dbReference>
<keyword evidence="3" id="KW-0479">Metal-binding</keyword>
<reference evidence="10" key="2">
    <citation type="submission" date="2025-08" db="UniProtKB">
        <authorList>
            <consortium name="Ensembl"/>
        </authorList>
    </citation>
    <scope>IDENTIFICATION</scope>
</reference>
<dbReference type="GO" id="GO:0031902">
    <property type="term" value="C:late endosome membrane"/>
    <property type="evidence" value="ECO:0007669"/>
    <property type="project" value="TreeGrafter"/>
</dbReference>
<dbReference type="SUPFAM" id="SSF81665">
    <property type="entry name" value="Calcium ATPase, transmembrane domain M"/>
    <property type="match status" value="1"/>
</dbReference>
<protein>
    <recommendedName>
        <fullName evidence="9">P-type ATPase A domain-containing protein</fullName>
    </recommendedName>
</protein>
<evidence type="ECO:0000256" key="5">
    <source>
        <dbReference type="ARBA" id="ARBA00022840"/>
    </source>
</evidence>
<dbReference type="GO" id="GO:0015203">
    <property type="term" value="F:polyamine transmembrane transporter activity"/>
    <property type="evidence" value="ECO:0007669"/>
    <property type="project" value="TreeGrafter"/>
</dbReference>
<dbReference type="GO" id="GO:0046872">
    <property type="term" value="F:metal ion binding"/>
    <property type="evidence" value="ECO:0007669"/>
    <property type="project" value="UniProtKB-KW"/>
</dbReference>
<dbReference type="InterPro" id="IPR059000">
    <property type="entry name" value="ATPase_P-type_domA"/>
</dbReference>
<evidence type="ECO:0000256" key="1">
    <source>
        <dbReference type="ARBA" id="ARBA00004141"/>
    </source>
</evidence>
<dbReference type="GeneTree" id="ENSGT00940000160327"/>
<comment type="similarity">
    <text evidence="2">Belongs to the cation transport ATPase (P-type) (TC 3.A.3) family. Type V subfamily.</text>
</comment>
<reference evidence="10" key="3">
    <citation type="submission" date="2025-09" db="UniProtKB">
        <authorList>
            <consortium name="Ensembl"/>
        </authorList>
    </citation>
    <scope>IDENTIFICATION</scope>
</reference>
<keyword evidence="5" id="KW-0067">ATP-binding</keyword>
<feature type="domain" description="P-type ATPase A" evidence="9">
    <location>
        <begin position="14"/>
        <end position="96"/>
    </location>
</feature>
<comment type="subcellular location">
    <subcellularLocation>
        <location evidence="1">Membrane</location>
        <topology evidence="1">Multi-pass membrane protein</topology>
    </subcellularLocation>
</comment>
<dbReference type="GO" id="GO:0019829">
    <property type="term" value="F:ATPase-coupled monoatomic cation transmembrane transporter activity"/>
    <property type="evidence" value="ECO:0007669"/>
    <property type="project" value="TreeGrafter"/>
</dbReference>
<dbReference type="PANTHER" id="PTHR45630">
    <property type="entry name" value="CATION-TRANSPORTING ATPASE-RELATED"/>
    <property type="match status" value="1"/>
</dbReference>
<evidence type="ECO:0000259" key="9">
    <source>
        <dbReference type="Pfam" id="PF00122"/>
    </source>
</evidence>
<evidence type="ECO:0000256" key="6">
    <source>
        <dbReference type="ARBA" id="ARBA00022842"/>
    </source>
</evidence>
<evidence type="ECO:0000313" key="10">
    <source>
        <dbReference type="Ensembl" id="ENSUAMP00000007275.1"/>
    </source>
</evidence>
<dbReference type="Gene3D" id="2.70.150.10">
    <property type="entry name" value="Calcium-transporting ATPase, cytoplasmic transduction domain A"/>
    <property type="match status" value="1"/>
</dbReference>
<dbReference type="STRING" id="9643.ENSUAMP00000007275"/>
<keyword evidence="4" id="KW-0547">Nucleotide-binding</keyword>
<evidence type="ECO:0000256" key="3">
    <source>
        <dbReference type="ARBA" id="ARBA00022723"/>
    </source>
</evidence>
<proteinExistence type="inferred from homology"/>
<dbReference type="PANTHER" id="PTHR45630:SF4">
    <property type="entry name" value="CATION-TRANSPORTING ATPASE 13A5-RELATED"/>
    <property type="match status" value="1"/>
</dbReference>
<organism evidence="10 11">
    <name type="scientific">Ursus americanus</name>
    <name type="common">American black bear</name>
    <name type="synonym">Euarctos americanus</name>
    <dbReference type="NCBI Taxonomy" id="9643"/>
    <lineage>
        <taxon>Eukaryota</taxon>
        <taxon>Metazoa</taxon>
        <taxon>Chordata</taxon>
        <taxon>Craniata</taxon>
        <taxon>Vertebrata</taxon>
        <taxon>Euteleostomi</taxon>
        <taxon>Mammalia</taxon>
        <taxon>Eutheria</taxon>
        <taxon>Laurasiatheria</taxon>
        <taxon>Carnivora</taxon>
        <taxon>Caniformia</taxon>
        <taxon>Ursidae</taxon>
        <taxon>Ursus</taxon>
    </lineage>
</organism>
<dbReference type="SUPFAM" id="SSF81653">
    <property type="entry name" value="Calcium ATPase, transduction domain A"/>
    <property type="match status" value="1"/>
</dbReference>
<keyword evidence="8" id="KW-0472">Membrane</keyword>
<keyword evidence="11" id="KW-1185">Reference proteome</keyword>
<dbReference type="InterPro" id="IPR023298">
    <property type="entry name" value="ATPase_P-typ_TM_dom_sf"/>
</dbReference>
<evidence type="ECO:0000256" key="8">
    <source>
        <dbReference type="SAM" id="Phobius"/>
    </source>
</evidence>
<evidence type="ECO:0000256" key="7">
    <source>
        <dbReference type="ARBA" id="ARBA00022967"/>
    </source>
</evidence>
<feature type="transmembrane region" description="Helical" evidence="8">
    <location>
        <begin position="124"/>
        <end position="148"/>
    </location>
</feature>
<keyword evidence="8" id="KW-0812">Transmembrane</keyword>
<dbReference type="Pfam" id="PF00122">
    <property type="entry name" value="E1-E2_ATPase"/>
    <property type="match status" value="1"/>
</dbReference>
<keyword evidence="6" id="KW-0460">Magnesium</keyword>
<dbReference type="AlphaFoldDB" id="A0A452QP89"/>
<evidence type="ECO:0000256" key="2">
    <source>
        <dbReference type="ARBA" id="ARBA00006000"/>
    </source>
</evidence>
<dbReference type="GO" id="GO:0006874">
    <property type="term" value="P:intracellular calcium ion homeostasis"/>
    <property type="evidence" value="ECO:0007669"/>
    <property type="project" value="TreeGrafter"/>
</dbReference>
<dbReference type="GO" id="GO:0016887">
    <property type="term" value="F:ATP hydrolysis activity"/>
    <property type="evidence" value="ECO:0007669"/>
    <property type="project" value="InterPro"/>
</dbReference>
<dbReference type="NCBIfam" id="TIGR01494">
    <property type="entry name" value="ATPase_P-type"/>
    <property type="match status" value="1"/>
</dbReference>
<keyword evidence="7" id="KW-1278">Translocase</keyword>
<accession>A0A452QP89</accession>
<dbReference type="GO" id="GO:0140358">
    <property type="term" value="F:P-type transmembrane transporter activity"/>
    <property type="evidence" value="ECO:0007669"/>
    <property type="project" value="InterPro"/>
</dbReference>
<evidence type="ECO:0000256" key="4">
    <source>
        <dbReference type="ARBA" id="ARBA00022741"/>
    </source>
</evidence>
<dbReference type="InterPro" id="IPR008250">
    <property type="entry name" value="ATPase_P-typ_transduc_dom_A_sf"/>
</dbReference>
<dbReference type="GO" id="GO:0005524">
    <property type="term" value="F:ATP binding"/>
    <property type="evidence" value="ECO:0007669"/>
    <property type="project" value="UniProtKB-KW"/>
</dbReference>
<dbReference type="InterPro" id="IPR006544">
    <property type="entry name" value="P-type_TPase_V"/>
</dbReference>
<dbReference type="InterPro" id="IPR001757">
    <property type="entry name" value="P_typ_ATPase"/>
</dbReference>
<keyword evidence="8" id="KW-1133">Transmembrane helix</keyword>
<name>A0A452QP89_URSAM</name>
<evidence type="ECO:0000313" key="11">
    <source>
        <dbReference type="Proteomes" id="UP000291022"/>
    </source>
</evidence>
<sequence length="289" mass="31788">MCRASRKICCCVGLQELDSRLLVPGDTLLLPGKLSLPCDAVLLDGSCVVNEGMLTGESIPVTKTPLPHVDNTVAWKSHSLEDYRKHVLFCGTEVIQVKPVPACSAELTCMSLPPQVSSRDTTTMALLLFTVTVPPVLPAALTTGIVYAQKRLRKKKIFCISPQRINICGQINLVCFDKTVMGPSVALAQDSRQAVGRCRRYLGSTLLMWFSSWLFRWWGQAFVQTGTALPFIGQTVKGEWNVCSFHPSSPSLSPSKILGCRENWIQSLFGCKMGGRGRLTQPVYCHRGK</sequence>
<reference evidence="11" key="1">
    <citation type="submission" date="2016-06" db="EMBL/GenBank/DDBJ databases">
        <title>De novo assembly and RNA-Seq shows season-dependent expression and editing in black bear kidneys.</title>
        <authorList>
            <person name="Korstanje R."/>
            <person name="Srivastava A."/>
            <person name="Sarsani V.K."/>
            <person name="Sheehan S.M."/>
            <person name="Seger R.L."/>
            <person name="Barter M.E."/>
            <person name="Lindqvist C."/>
            <person name="Brody L.C."/>
            <person name="Mullikin J.C."/>
        </authorList>
    </citation>
    <scope>NUCLEOTIDE SEQUENCE [LARGE SCALE GENOMIC DNA]</scope>
</reference>
<dbReference type="Ensembl" id="ENSUAMT00000008238.1">
    <property type="protein sequence ID" value="ENSUAMP00000007275.1"/>
    <property type="gene ID" value="ENSUAMG00000006330.1"/>
</dbReference>